<dbReference type="Gene3D" id="3.40.395.10">
    <property type="entry name" value="Adenoviral Proteinase, Chain A"/>
    <property type="match status" value="1"/>
</dbReference>
<evidence type="ECO:0000256" key="2">
    <source>
        <dbReference type="ARBA" id="ARBA00022801"/>
    </source>
</evidence>
<dbReference type="SUPFAM" id="SSF54001">
    <property type="entry name" value="Cysteine proteinases"/>
    <property type="match status" value="1"/>
</dbReference>
<organism evidence="4">
    <name type="scientific">viral metagenome</name>
    <dbReference type="NCBI Taxonomy" id="1070528"/>
    <lineage>
        <taxon>unclassified sequences</taxon>
        <taxon>metagenomes</taxon>
        <taxon>organismal metagenomes</taxon>
    </lineage>
</organism>
<dbReference type="GO" id="GO:0008234">
    <property type="term" value="F:cysteine-type peptidase activity"/>
    <property type="evidence" value="ECO:0007669"/>
    <property type="project" value="InterPro"/>
</dbReference>
<feature type="domain" description="Ubiquitin-like protease family profile" evidence="3">
    <location>
        <begin position="162"/>
        <end position="295"/>
    </location>
</feature>
<dbReference type="Pfam" id="PF02902">
    <property type="entry name" value="Peptidase_C48"/>
    <property type="match status" value="1"/>
</dbReference>
<evidence type="ECO:0000256" key="1">
    <source>
        <dbReference type="ARBA" id="ARBA00022670"/>
    </source>
</evidence>
<name>A0A6C0F761_9ZZZZ</name>
<dbReference type="EMBL" id="MN738743">
    <property type="protein sequence ID" value="QHT36463.1"/>
    <property type="molecule type" value="Genomic_DNA"/>
</dbReference>
<proteinExistence type="predicted"/>
<dbReference type="InterPro" id="IPR003653">
    <property type="entry name" value="Peptidase_C48_C"/>
</dbReference>
<evidence type="ECO:0000259" key="3">
    <source>
        <dbReference type="Pfam" id="PF02902"/>
    </source>
</evidence>
<dbReference type="AlphaFoldDB" id="A0A6C0F761"/>
<sequence>MYVKEHCEPKEGDIEESESCLSKDLLVKIANILNDKTDSTINIKSGLKELHTEISNVIKENTNCSNEACWTTYDLIKKNLSSDDFNEVISKFRPFLPEQWYEEPNKWLNTLDIDNVMGQYEKNYKGFKYTGATPIDFDLKTNDDVCLVNELCNVDLQEIINDKKKCIGMVFNTDPHNKSGQHWFSMFVDISGDNRKDKVPSIYHFDSVASDPPKRILKLIENIKDQGDKLDIKFDVLFNDIRHQYKDTECGVYCLHFLVSMLTGGKFDDYIKNKLNDDEMEKFRKVFFVPLKEKGVEKEK</sequence>
<dbReference type="InterPro" id="IPR038765">
    <property type="entry name" value="Papain-like_cys_pep_sf"/>
</dbReference>
<evidence type="ECO:0000313" key="4">
    <source>
        <dbReference type="EMBL" id="QHT36463.1"/>
    </source>
</evidence>
<accession>A0A6C0F761</accession>
<keyword evidence="1" id="KW-0645">Protease</keyword>
<keyword evidence="2" id="KW-0378">Hydrolase</keyword>
<dbReference type="GO" id="GO:0006508">
    <property type="term" value="P:proteolysis"/>
    <property type="evidence" value="ECO:0007669"/>
    <property type="project" value="UniProtKB-KW"/>
</dbReference>
<reference evidence="4" key="1">
    <citation type="journal article" date="2020" name="Nature">
        <title>Giant virus diversity and host interactions through global metagenomics.</title>
        <authorList>
            <person name="Schulz F."/>
            <person name="Roux S."/>
            <person name="Paez-Espino D."/>
            <person name="Jungbluth S."/>
            <person name="Walsh D.A."/>
            <person name="Denef V.J."/>
            <person name="McMahon K.D."/>
            <person name="Konstantinidis K.T."/>
            <person name="Eloe-Fadrosh E.A."/>
            <person name="Kyrpides N.C."/>
            <person name="Woyke T."/>
        </authorList>
    </citation>
    <scope>NUCLEOTIDE SEQUENCE</scope>
    <source>
        <strain evidence="4">GVMAG-S-ERX555931-87</strain>
    </source>
</reference>
<protein>
    <recommendedName>
        <fullName evidence="3">Ubiquitin-like protease family profile domain-containing protein</fullName>
    </recommendedName>
</protein>